<dbReference type="VEuPathDB" id="VectorBase:GPPI002638"/>
<feature type="region of interest" description="Disordered" evidence="1">
    <location>
        <begin position="140"/>
        <end position="164"/>
    </location>
</feature>
<feature type="compositionally biased region" description="Low complexity" evidence="1">
    <location>
        <begin position="699"/>
        <end position="709"/>
    </location>
</feature>
<feature type="compositionally biased region" description="Basic residues" evidence="1">
    <location>
        <begin position="276"/>
        <end position="292"/>
    </location>
</feature>
<proteinExistence type="predicted"/>
<reference evidence="2" key="2">
    <citation type="submission" date="2020-05" db="UniProtKB">
        <authorList>
            <consortium name="EnsemblMetazoa"/>
        </authorList>
    </citation>
    <scope>IDENTIFICATION</scope>
    <source>
        <strain evidence="2">IAEA</strain>
    </source>
</reference>
<feature type="region of interest" description="Disordered" evidence="1">
    <location>
        <begin position="88"/>
        <end position="108"/>
    </location>
</feature>
<dbReference type="Proteomes" id="UP000092460">
    <property type="component" value="Unassembled WGS sequence"/>
</dbReference>
<dbReference type="EnsemblMetazoa" id="GPPI002638-RA">
    <property type="protein sequence ID" value="GPPI002638-PA"/>
    <property type="gene ID" value="GPPI002638"/>
</dbReference>
<evidence type="ECO:0000313" key="2">
    <source>
        <dbReference type="EnsemblMetazoa" id="GPPI002638-PA"/>
    </source>
</evidence>
<organism evidence="2 3">
    <name type="scientific">Glossina palpalis gambiensis</name>
    <dbReference type="NCBI Taxonomy" id="67801"/>
    <lineage>
        <taxon>Eukaryota</taxon>
        <taxon>Metazoa</taxon>
        <taxon>Ecdysozoa</taxon>
        <taxon>Arthropoda</taxon>
        <taxon>Hexapoda</taxon>
        <taxon>Insecta</taxon>
        <taxon>Pterygota</taxon>
        <taxon>Neoptera</taxon>
        <taxon>Endopterygota</taxon>
        <taxon>Diptera</taxon>
        <taxon>Brachycera</taxon>
        <taxon>Muscomorpha</taxon>
        <taxon>Hippoboscoidea</taxon>
        <taxon>Glossinidae</taxon>
        <taxon>Glossina</taxon>
    </lineage>
</organism>
<name>A0A1B0AN47_9MUSC</name>
<feature type="region of interest" description="Disordered" evidence="1">
    <location>
        <begin position="272"/>
        <end position="324"/>
    </location>
</feature>
<reference evidence="3" key="1">
    <citation type="submission" date="2015-01" db="EMBL/GenBank/DDBJ databases">
        <authorList>
            <person name="Aksoy S."/>
            <person name="Warren W."/>
            <person name="Wilson R.K."/>
        </authorList>
    </citation>
    <scope>NUCLEOTIDE SEQUENCE [LARGE SCALE GENOMIC DNA]</scope>
    <source>
        <strain evidence="3">IAEA</strain>
    </source>
</reference>
<feature type="compositionally biased region" description="Acidic residues" evidence="1">
    <location>
        <begin position="140"/>
        <end position="151"/>
    </location>
</feature>
<sequence length="717" mass="80164">MAELLNKNKKFSRELENTLYKESRQQNDMVDGESAAGIIEQTASGKEMHIRAANQEQNPLESLAENTGAYTEIAGNAVNQQLDNVKAKTEPKDFISATNDEPRGSGRHMLDNARNEEELSQLGNACDYASIIKLETGVEEGEYTDTEEEQGPADTSNKFPSNAMFGKRSPSLTRIKANSEFCSKLDSPTGNSGHIPDGFLDDLLEDADEIGEAIKLIPENNQNKTSTKIEPIPESFFDDILIDQVKERVEVAINEELEVKYSQKLEELKQLTRKDKQSKKHEKSRKRSRKRSHFSEREFRKTEDSDSPSEKRRPILPAASSTHGSLYRKNSLPLSATSSPLAPKFLCGADDSSPNAMAFKPIILKKPRAGEEFHENVTTLSRKEKLDRAIFRVSAALDSFTKYSTETQKYFEGEFIFTPTVRKLPSGSSFGNKKFYEHRSPLHTVNNVSYKFSSYATSFNMLEWGLEALPPKIAYTCRILCYDIYSLVIKSKSIKLPRKLQKLKTETQKNAEMKAAGGSLTLLNNVSTQTDDDINVSRNESKVLTYDIAAQAVPLTANMATQTTQETSSDDLPIISIIRSFNDSQLMALHDFAELLREPSPTDAMNMYRVKRMLHVYKCAQFQAGSVPATIEHAQSPMIRNHRFSGGNGSDLIPVVENVYSADGSYYTVNRGRTVSRKSEKYGHPSHFAPSDPRRTCNSPSSSSSVPKSFGRGGIRR</sequence>
<feature type="region of interest" description="Disordered" evidence="1">
    <location>
        <begin position="677"/>
        <end position="717"/>
    </location>
</feature>
<dbReference type="EMBL" id="JXJN01000712">
    <property type="status" value="NOT_ANNOTATED_CDS"/>
    <property type="molecule type" value="Genomic_DNA"/>
</dbReference>
<evidence type="ECO:0000256" key="1">
    <source>
        <dbReference type="SAM" id="MobiDB-lite"/>
    </source>
</evidence>
<feature type="compositionally biased region" description="Basic and acidic residues" evidence="1">
    <location>
        <begin position="293"/>
        <end position="313"/>
    </location>
</feature>
<keyword evidence="3" id="KW-1185">Reference proteome</keyword>
<evidence type="ECO:0000313" key="3">
    <source>
        <dbReference type="Proteomes" id="UP000092460"/>
    </source>
</evidence>
<protein>
    <submittedName>
        <fullName evidence="2">Uncharacterized protein</fullName>
    </submittedName>
</protein>
<dbReference type="AlphaFoldDB" id="A0A1B0AN47"/>
<accession>A0A1B0AN47</accession>
<dbReference type="STRING" id="67801.A0A1B0AN47"/>